<protein>
    <submittedName>
        <fullName evidence="1">Uncharacterized protein</fullName>
    </submittedName>
</protein>
<evidence type="ECO:0000313" key="1">
    <source>
        <dbReference type="EMBL" id="AOV01673.1"/>
    </source>
</evidence>
<dbReference type="EMBL" id="CP017420">
    <property type="protein sequence ID" value="AOV01673.1"/>
    <property type="molecule type" value="Genomic_DNA"/>
</dbReference>
<organism evidence="1 2">
    <name type="scientific">Delftia tsuruhatensis</name>
    <dbReference type="NCBI Taxonomy" id="180282"/>
    <lineage>
        <taxon>Bacteria</taxon>
        <taxon>Pseudomonadati</taxon>
        <taxon>Pseudomonadota</taxon>
        <taxon>Betaproteobacteria</taxon>
        <taxon>Burkholderiales</taxon>
        <taxon>Comamonadaceae</taxon>
        <taxon>Delftia</taxon>
    </lineage>
</organism>
<gene>
    <name evidence="1" type="ORF">BI380_10070</name>
</gene>
<sequence length="78" mass="9026">MRLEYLFAMSDYRTHGLIRMLAQVLGGKPEEMPPFSKFIRFHDIQEPAAELEAIAKKLGVPYEVRENKHSKRAKPKAI</sequence>
<evidence type="ECO:0000313" key="2">
    <source>
        <dbReference type="Proteomes" id="UP000095607"/>
    </source>
</evidence>
<name>A0ABN4SE71_9BURK</name>
<accession>A0ABN4SE71</accession>
<proteinExistence type="predicted"/>
<keyword evidence="2" id="KW-1185">Reference proteome</keyword>
<dbReference type="Proteomes" id="UP000095607">
    <property type="component" value="Chromosome"/>
</dbReference>
<reference evidence="1 2" key="1">
    <citation type="submission" date="2016-09" db="EMBL/GenBank/DDBJ databases">
        <title>Complete genome sequence of Deltia acidovorans CM13 isolated from murine proximal colonic tissue.</title>
        <authorList>
            <person name="Saffarian A."/>
        </authorList>
    </citation>
    <scope>NUCLEOTIDE SEQUENCE [LARGE SCALE GENOMIC DNA]</scope>
    <source>
        <strain evidence="1 2">CM13</strain>
    </source>
</reference>